<dbReference type="InterPro" id="IPR016187">
    <property type="entry name" value="CTDL_fold"/>
</dbReference>
<keyword evidence="2" id="KW-1185">Reference proteome</keyword>
<organism evidence="1 2">
    <name type="scientific">Huso huso</name>
    <name type="common">Beluga</name>
    <name type="synonym">Acipenser huso</name>
    <dbReference type="NCBI Taxonomy" id="61971"/>
    <lineage>
        <taxon>Eukaryota</taxon>
        <taxon>Metazoa</taxon>
        <taxon>Chordata</taxon>
        <taxon>Craniata</taxon>
        <taxon>Vertebrata</taxon>
        <taxon>Euteleostomi</taxon>
        <taxon>Actinopterygii</taxon>
        <taxon>Chondrostei</taxon>
        <taxon>Acipenseriformes</taxon>
        <taxon>Acipenseridae</taxon>
        <taxon>Huso</taxon>
    </lineage>
</organism>
<dbReference type="SUPFAM" id="SSF56436">
    <property type="entry name" value="C-type lectin-like"/>
    <property type="match status" value="1"/>
</dbReference>
<evidence type="ECO:0000313" key="2">
    <source>
        <dbReference type="Proteomes" id="UP001369086"/>
    </source>
</evidence>
<proteinExistence type="predicted"/>
<accession>A0ABR0Y8N8</accession>
<dbReference type="Gene3D" id="3.10.100.10">
    <property type="entry name" value="Mannose-Binding Protein A, subunit A"/>
    <property type="match status" value="1"/>
</dbReference>
<dbReference type="Proteomes" id="UP001369086">
    <property type="component" value="Unassembled WGS sequence"/>
</dbReference>
<name>A0ABR0Y8N8_HUSHU</name>
<dbReference type="InterPro" id="IPR016186">
    <property type="entry name" value="C-type_lectin-like/link_sf"/>
</dbReference>
<gene>
    <name evidence="1" type="ORF">HHUSO_G32922</name>
</gene>
<dbReference type="EMBL" id="JAHFZB010000041">
    <property type="protein sequence ID" value="KAK6469017.1"/>
    <property type="molecule type" value="Genomic_DNA"/>
</dbReference>
<sequence length="137" mass="14728">MFSLLVCGPLPKRNLTCDSKGLNNCTKKWTLVLPVLPRASVFYCANEFCRNRGCGGHLASIHSSRENSLVFNLVRQGNPTNPSGWIGGSGFPRLASSYGLMGQDGIIITGHQTSLTTGKATRIVFISCQAIPRNGTT</sequence>
<protein>
    <submittedName>
        <fullName evidence="1">Galactose-specific lectin nattectin-like isoform X2</fullName>
    </submittedName>
</protein>
<evidence type="ECO:0000313" key="1">
    <source>
        <dbReference type="EMBL" id="KAK6469017.1"/>
    </source>
</evidence>
<comment type="caution">
    <text evidence="1">The sequence shown here is derived from an EMBL/GenBank/DDBJ whole genome shotgun (WGS) entry which is preliminary data.</text>
</comment>
<reference evidence="1 2" key="1">
    <citation type="submission" date="2021-05" db="EMBL/GenBank/DDBJ databases">
        <authorList>
            <person name="Zahm M."/>
            <person name="Klopp C."/>
            <person name="Cabau C."/>
            <person name="Kuhl H."/>
            <person name="Suciu R."/>
            <person name="Ciorpac M."/>
            <person name="Holostenco D."/>
            <person name="Gessner J."/>
            <person name="Wuertz S."/>
            <person name="Hohne C."/>
            <person name="Stock M."/>
            <person name="Gislard M."/>
            <person name="Lluch J."/>
            <person name="Milhes M."/>
            <person name="Lampietro C."/>
            <person name="Lopez Roques C."/>
            <person name="Donnadieu C."/>
            <person name="Du K."/>
            <person name="Schartl M."/>
            <person name="Guiguen Y."/>
        </authorList>
    </citation>
    <scope>NUCLEOTIDE SEQUENCE [LARGE SCALE GENOMIC DNA]</scope>
    <source>
        <strain evidence="1">Hh-F2</strain>
        <tissue evidence="1">Blood</tissue>
    </source>
</reference>